<evidence type="ECO:0000313" key="3">
    <source>
        <dbReference type="EMBL" id="UXY14634.1"/>
    </source>
</evidence>
<keyword evidence="3" id="KW-0418">Kinase</keyword>
<dbReference type="InterPro" id="IPR005702">
    <property type="entry name" value="Wzc-like_C"/>
</dbReference>
<evidence type="ECO:0000313" key="4">
    <source>
        <dbReference type="Proteomes" id="UP001061302"/>
    </source>
</evidence>
<dbReference type="RefSeq" id="WP_263123936.1">
    <property type="nucleotide sequence ID" value="NZ_CP106753.1"/>
</dbReference>
<organism evidence="3 4">
    <name type="scientific">Chitiniphilus purpureus</name>
    <dbReference type="NCBI Taxonomy" id="2981137"/>
    <lineage>
        <taxon>Bacteria</taxon>
        <taxon>Pseudomonadati</taxon>
        <taxon>Pseudomonadota</taxon>
        <taxon>Betaproteobacteria</taxon>
        <taxon>Neisseriales</taxon>
        <taxon>Chitinibacteraceae</taxon>
        <taxon>Chitiniphilus</taxon>
    </lineage>
</organism>
<dbReference type="InterPro" id="IPR017479">
    <property type="entry name" value="Tyr_kinase_chain_length_EpsG"/>
</dbReference>
<dbReference type="SUPFAM" id="SSF52540">
    <property type="entry name" value="P-loop containing nucleoside triphosphate hydrolases"/>
    <property type="match status" value="1"/>
</dbReference>
<sequence>MKQESLGSMLPPEARHIGRVLLEMGKLTPQQTAHILEVHQEEGLRFGQAAVRLGYLTEADLRHALAQQFSYSYLASNDSSLSPDLIAAYHPFSPAAEALRSLRSQLVLRWMAQGNKVVGLAGFDMRAATALFAANLAIVFSQLGERTLLIDANLRRPSLHDLFYTDNRQGLSDLLIGRCTEDCAQPISVLPGLALLSAGTPAPNPQELLSRAAFPQALERLAAAYDVVIVNTPPATDAADQQLIAARVRGMVLVAERHRSRWSELSQLQTQLEAAGAQIIGAVLDEGGRKK</sequence>
<dbReference type="GO" id="GO:0016301">
    <property type="term" value="F:kinase activity"/>
    <property type="evidence" value="ECO:0007669"/>
    <property type="project" value="UniProtKB-KW"/>
</dbReference>
<evidence type="ECO:0000256" key="1">
    <source>
        <dbReference type="ARBA" id="ARBA00022741"/>
    </source>
</evidence>
<dbReference type="PANTHER" id="PTHR32309:SF13">
    <property type="entry name" value="FERRIC ENTEROBACTIN TRANSPORT PROTEIN FEPE"/>
    <property type="match status" value="1"/>
</dbReference>
<proteinExistence type="predicted"/>
<dbReference type="NCBIfam" id="TIGR01007">
    <property type="entry name" value="eps_fam"/>
    <property type="match status" value="1"/>
</dbReference>
<dbReference type="InterPro" id="IPR050445">
    <property type="entry name" value="Bact_polysacc_biosynth/exp"/>
</dbReference>
<dbReference type="SUPFAM" id="SSF160246">
    <property type="entry name" value="EspE N-terminal domain-like"/>
    <property type="match status" value="1"/>
</dbReference>
<keyword evidence="2" id="KW-0067">ATP-binding</keyword>
<keyword evidence="4" id="KW-1185">Reference proteome</keyword>
<gene>
    <name evidence="3" type="primary">epsG</name>
    <name evidence="3" type="ORF">N8I74_15085</name>
</gene>
<dbReference type="NCBIfam" id="TIGR03029">
    <property type="entry name" value="EpsG"/>
    <property type="match status" value="1"/>
</dbReference>
<keyword evidence="3" id="KW-0808">Transferase</keyword>
<name>A0ABY6DJW4_9NEIS</name>
<dbReference type="InterPro" id="IPR027417">
    <property type="entry name" value="P-loop_NTPase"/>
</dbReference>
<dbReference type="Proteomes" id="UP001061302">
    <property type="component" value="Chromosome"/>
</dbReference>
<keyword evidence="1" id="KW-0547">Nucleotide-binding</keyword>
<protein>
    <submittedName>
        <fullName evidence="3">Chain length determinant protein tyrosine kinase EpsG</fullName>
    </submittedName>
</protein>
<reference evidence="3" key="1">
    <citation type="submission" date="2022-10" db="EMBL/GenBank/DDBJ databases">
        <title>Chitiniphilus purpureus sp. nov., a novel chitin-degrading bacterium isolated from crawfish pond sediment.</title>
        <authorList>
            <person name="Li K."/>
        </authorList>
    </citation>
    <scope>NUCLEOTIDE SEQUENCE</scope>
    <source>
        <strain evidence="3">CD1</strain>
    </source>
</reference>
<dbReference type="InterPro" id="IPR037257">
    <property type="entry name" value="T2SS_E_N_sf"/>
</dbReference>
<dbReference type="Gene3D" id="3.40.50.300">
    <property type="entry name" value="P-loop containing nucleotide triphosphate hydrolases"/>
    <property type="match status" value="1"/>
</dbReference>
<dbReference type="CDD" id="cd05387">
    <property type="entry name" value="BY-kinase"/>
    <property type="match status" value="1"/>
</dbReference>
<evidence type="ECO:0000256" key="2">
    <source>
        <dbReference type="ARBA" id="ARBA00022840"/>
    </source>
</evidence>
<dbReference type="EMBL" id="CP106753">
    <property type="protein sequence ID" value="UXY14634.1"/>
    <property type="molecule type" value="Genomic_DNA"/>
</dbReference>
<accession>A0ABY6DJW4</accession>
<dbReference type="PANTHER" id="PTHR32309">
    <property type="entry name" value="TYROSINE-PROTEIN KINASE"/>
    <property type="match status" value="1"/>
</dbReference>